<organism evidence="1 2">
    <name type="scientific">Klebsiella michiganensis</name>
    <dbReference type="NCBI Taxonomy" id="1134687"/>
    <lineage>
        <taxon>Bacteria</taxon>
        <taxon>Pseudomonadati</taxon>
        <taxon>Pseudomonadota</taxon>
        <taxon>Gammaproteobacteria</taxon>
        <taxon>Enterobacterales</taxon>
        <taxon>Enterobacteriaceae</taxon>
        <taxon>Klebsiella/Raoultella group</taxon>
        <taxon>Klebsiella</taxon>
    </lineage>
</organism>
<comment type="caution">
    <text evidence="1">The sequence shown here is derived from an EMBL/GenBank/DDBJ whole genome shotgun (WGS) entry which is preliminary data.</text>
</comment>
<gene>
    <name evidence="1" type="ORF">SK91_01525</name>
</gene>
<reference evidence="1 2" key="1">
    <citation type="submission" date="2015-06" db="EMBL/GenBank/DDBJ databases">
        <title>The Genome Sequence of None.</title>
        <authorList>
            <consortium name="The Broad Institute Genomics Platform"/>
            <consortium name="The Broad Institute Genome Sequencing Center for Infectious Disease"/>
            <person name="Earl A.M."/>
            <person name="Onderdonk A.B."/>
            <person name="Kirby J."/>
            <person name="Ferraro M.J."/>
            <person name="Huang S."/>
            <person name="Spencer M."/>
            <person name="Fodor A."/>
            <person name="Hooper D."/>
            <person name="Dekker J."/>
            <person name="O'Brien T."/>
            <person name="Quan V."/>
            <person name="Gombosev A."/>
            <person name="Delaney M."/>
            <person name="DuBois A."/>
            <person name="Ernst C."/>
            <person name="Kim D.S."/>
            <person name="Rossman W."/>
            <person name="Gohs F."/>
            <person name="Petruso H."/>
            <person name="Nozar T."/>
            <person name="Mougeot F."/>
            <person name="Manson-McGuire A."/>
            <person name="Young S."/>
            <person name="Abouelleil A."/>
            <person name="Cao P."/>
            <person name="Chapman S.B."/>
            <person name="Griggs A."/>
            <person name="Priest M."/>
            <person name="Shea T."/>
            <person name="Wortman I."/>
            <person name="Wortman J.R."/>
            <person name="Nusbaum C."/>
            <person name="Birren B."/>
        </authorList>
    </citation>
    <scope>NUCLEOTIDE SEQUENCE [LARGE SCALE GENOMIC DNA]</scope>
    <source>
        <strain evidence="1 2">MGH87</strain>
    </source>
</reference>
<protein>
    <submittedName>
        <fullName evidence="1">Uncharacterized protein</fullName>
    </submittedName>
</protein>
<evidence type="ECO:0000313" key="1">
    <source>
        <dbReference type="EMBL" id="KLY41022.1"/>
    </source>
</evidence>
<evidence type="ECO:0000313" key="2">
    <source>
        <dbReference type="Proteomes" id="UP000036305"/>
    </source>
</evidence>
<keyword evidence="2" id="KW-1185">Reference proteome</keyword>
<dbReference type="Proteomes" id="UP000036305">
    <property type="component" value="Unassembled WGS sequence"/>
</dbReference>
<dbReference type="EMBL" id="LEUS01000007">
    <property type="protein sequence ID" value="KLY41022.1"/>
    <property type="molecule type" value="Genomic_DNA"/>
</dbReference>
<accession>A0ABR5GI47</accession>
<proteinExistence type="predicted"/>
<sequence length="35" mass="3917">MNIDLPVAHHATIVGSFTMPNKSIWIIYVTEKMSA</sequence>
<name>A0ABR5GI47_9ENTR</name>